<dbReference type="Proteomes" id="UP000541444">
    <property type="component" value="Unassembled WGS sequence"/>
</dbReference>
<feature type="region of interest" description="Disordered" evidence="1">
    <location>
        <begin position="70"/>
        <end position="94"/>
    </location>
</feature>
<accession>A0A7J7MUM8</accession>
<evidence type="ECO:0000256" key="1">
    <source>
        <dbReference type="SAM" id="MobiDB-lite"/>
    </source>
</evidence>
<protein>
    <submittedName>
        <fullName evidence="2">Uncharacterized protein</fullName>
    </submittedName>
</protein>
<comment type="caution">
    <text evidence="2">The sequence shown here is derived from an EMBL/GenBank/DDBJ whole genome shotgun (WGS) entry which is preliminary data.</text>
</comment>
<feature type="compositionally biased region" description="Basic and acidic residues" evidence="1">
    <location>
        <begin position="85"/>
        <end position="94"/>
    </location>
</feature>
<evidence type="ECO:0000313" key="3">
    <source>
        <dbReference type="Proteomes" id="UP000541444"/>
    </source>
</evidence>
<evidence type="ECO:0000313" key="2">
    <source>
        <dbReference type="EMBL" id="KAF6158629.1"/>
    </source>
</evidence>
<feature type="compositionally biased region" description="Polar residues" evidence="1">
    <location>
        <begin position="23"/>
        <end position="50"/>
    </location>
</feature>
<proteinExistence type="predicted"/>
<feature type="compositionally biased region" description="Polar residues" evidence="1">
    <location>
        <begin position="1"/>
        <end position="10"/>
    </location>
</feature>
<name>A0A7J7MUM8_9MAGN</name>
<dbReference type="EMBL" id="JACGCM010001219">
    <property type="protein sequence ID" value="KAF6158629.1"/>
    <property type="molecule type" value="Genomic_DNA"/>
</dbReference>
<gene>
    <name evidence="2" type="ORF">GIB67_040143</name>
</gene>
<sequence length="114" mass="12782">MERFKQLQQEQQEKGVSGFKVSRATNPDASISKTTLDVNANDTRKTTPVSSGKLAFSLKQKSKLVAAPIKLGEDEDEDEGPTKNAPEEVPAKRQRLFERVREPVLQRRDVGNLF</sequence>
<keyword evidence="3" id="KW-1185">Reference proteome</keyword>
<organism evidence="2 3">
    <name type="scientific">Kingdonia uniflora</name>
    <dbReference type="NCBI Taxonomy" id="39325"/>
    <lineage>
        <taxon>Eukaryota</taxon>
        <taxon>Viridiplantae</taxon>
        <taxon>Streptophyta</taxon>
        <taxon>Embryophyta</taxon>
        <taxon>Tracheophyta</taxon>
        <taxon>Spermatophyta</taxon>
        <taxon>Magnoliopsida</taxon>
        <taxon>Ranunculales</taxon>
        <taxon>Circaeasteraceae</taxon>
        <taxon>Kingdonia</taxon>
    </lineage>
</organism>
<reference evidence="2 3" key="1">
    <citation type="journal article" date="2020" name="IScience">
        <title>Genome Sequencing of the Endangered Kingdonia uniflora (Circaeasteraceae, Ranunculales) Reveals Potential Mechanisms of Evolutionary Specialization.</title>
        <authorList>
            <person name="Sun Y."/>
            <person name="Deng T."/>
            <person name="Zhang A."/>
            <person name="Moore M.J."/>
            <person name="Landis J.B."/>
            <person name="Lin N."/>
            <person name="Zhang H."/>
            <person name="Zhang X."/>
            <person name="Huang J."/>
            <person name="Zhang X."/>
            <person name="Sun H."/>
            <person name="Wang H."/>
        </authorList>
    </citation>
    <scope>NUCLEOTIDE SEQUENCE [LARGE SCALE GENOMIC DNA]</scope>
    <source>
        <strain evidence="2">TB1705</strain>
        <tissue evidence="2">Leaf</tissue>
    </source>
</reference>
<dbReference type="AlphaFoldDB" id="A0A7J7MUM8"/>
<feature type="region of interest" description="Disordered" evidence="1">
    <location>
        <begin position="1"/>
        <end position="53"/>
    </location>
</feature>
<dbReference type="OrthoDB" id="4822at2759"/>